<keyword evidence="5" id="KW-0539">Nucleus</keyword>
<dbReference type="OrthoDB" id="2592092at2759"/>
<proteinExistence type="predicted"/>
<evidence type="ECO:0000313" key="10">
    <source>
        <dbReference type="Proteomes" id="UP001153618"/>
    </source>
</evidence>
<dbReference type="InterPro" id="IPR012935">
    <property type="entry name" value="NuBaID_N"/>
</dbReference>
<evidence type="ECO:0008006" key="11">
    <source>
        <dbReference type="Google" id="ProtNLM"/>
    </source>
</evidence>
<evidence type="ECO:0000256" key="1">
    <source>
        <dbReference type="ARBA" id="ARBA00004123"/>
    </source>
</evidence>
<dbReference type="Pfam" id="PF08600">
    <property type="entry name" value="NuBaID_C"/>
    <property type="match status" value="1"/>
</dbReference>
<protein>
    <recommendedName>
        <fullName evidence="11">C3HC zinc finger domain protein</fullName>
    </recommendedName>
</protein>
<gene>
    <name evidence="9" type="ORF">POLS_LOCUS9158</name>
</gene>
<feature type="domain" description="C3HC-type" evidence="7">
    <location>
        <begin position="92"/>
        <end position="233"/>
    </location>
</feature>
<keyword evidence="4" id="KW-0862">Zinc</keyword>
<feature type="compositionally biased region" description="Polar residues" evidence="6">
    <location>
        <begin position="264"/>
        <end position="287"/>
    </location>
</feature>
<feature type="compositionally biased region" description="Polar residues" evidence="6">
    <location>
        <begin position="399"/>
        <end position="408"/>
    </location>
</feature>
<comment type="subcellular location">
    <subcellularLocation>
        <location evidence="1">Nucleus</location>
    </subcellularLocation>
</comment>
<reference evidence="9" key="1">
    <citation type="submission" date="2021-07" db="EMBL/GenBank/DDBJ databases">
        <authorList>
            <person name="Branca A.L. A."/>
        </authorList>
    </citation>
    <scope>NUCLEOTIDE SEQUENCE</scope>
</reference>
<organism evidence="9 10">
    <name type="scientific">Penicillium olsonii</name>
    <dbReference type="NCBI Taxonomy" id="99116"/>
    <lineage>
        <taxon>Eukaryota</taxon>
        <taxon>Fungi</taxon>
        <taxon>Dikarya</taxon>
        <taxon>Ascomycota</taxon>
        <taxon>Pezizomycotina</taxon>
        <taxon>Eurotiomycetes</taxon>
        <taxon>Eurotiomycetidae</taxon>
        <taxon>Eurotiales</taxon>
        <taxon>Aspergillaceae</taxon>
        <taxon>Penicillium</taxon>
    </lineage>
</organism>
<dbReference type="Pfam" id="PF07967">
    <property type="entry name" value="zf-C3HC"/>
    <property type="match status" value="1"/>
</dbReference>
<dbReference type="GO" id="GO:0005634">
    <property type="term" value="C:nucleus"/>
    <property type="evidence" value="ECO:0007669"/>
    <property type="project" value="UniProtKB-SubCell"/>
</dbReference>
<dbReference type="PANTHER" id="PTHR15835:SF6">
    <property type="entry name" value="ZINC FINGER C3HC-TYPE PROTEIN 1"/>
    <property type="match status" value="1"/>
</dbReference>
<evidence type="ECO:0000256" key="5">
    <source>
        <dbReference type="ARBA" id="ARBA00023242"/>
    </source>
</evidence>
<dbReference type="AlphaFoldDB" id="A0A9W4IAY7"/>
<evidence type="ECO:0000313" key="9">
    <source>
        <dbReference type="EMBL" id="CAG8267913.1"/>
    </source>
</evidence>
<feature type="region of interest" description="Disordered" evidence="6">
    <location>
        <begin position="17"/>
        <end position="39"/>
    </location>
</feature>
<feature type="region of interest" description="Disordered" evidence="6">
    <location>
        <begin position="397"/>
        <end position="428"/>
    </location>
</feature>
<feature type="domain" description="NuBaID C-terminal" evidence="8">
    <location>
        <begin position="297"/>
        <end position="393"/>
    </location>
</feature>
<accession>A0A9W4IAY7</accession>
<keyword evidence="3" id="KW-0863">Zinc-finger</keyword>
<evidence type="ECO:0000256" key="4">
    <source>
        <dbReference type="ARBA" id="ARBA00022833"/>
    </source>
</evidence>
<evidence type="ECO:0000256" key="2">
    <source>
        <dbReference type="ARBA" id="ARBA00022723"/>
    </source>
</evidence>
<comment type="caution">
    <text evidence="9">The sequence shown here is derived from an EMBL/GenBank/DDBJ whole genome shotgun (WGS) entry which is preliminary data.</text>
</comment>
<dbReference type="PANTHER" id="PTHR15835">
    <property type="entry name" value="NUCLEAR-INTERACTING PARTNER OF ALK"/>
    <property type="match status" value="1"/>
</dbReference>
<feature type="region of interest" description="Disordered" evidence="6">
    <location>
        <begin position="258"/>
        <end position="287"/>
    </location>
</feature>
<dbReference type="EMBL" id="CAJVOS010000082">
    <property type="protein sequence ID" value="CAG8267913.1"/>
    <property type="molecule type" value="Genomic_DNA"/>
</dbReference>
<evidence type="ECO:0000256" key="6">
    <source>
        <dbReference type="SAM" id="MobiDB-lite"/>
    </source>
</evidence>
<name>A0A9W4IAY7_PENOL</name>
<keyword evidence="10" id="KW-1185">Reference proteome</keyword>
<sequence>MSYAVESKKRKFHRVLESLSKPATPENAPKQTPVAPATAQDRISANLSLKKVRLSGADRSVLPAVENSINKISRPAHRIASANSNKRPTFVPWDRERFLERLETFRRVDRWTSKPGPINEVQWAKHGWICTDAMRVTCVSECGGAVVVKLPDEIDELDGFDIEKVEERKQVRARLVDEYAKMLSASHGEGCPWRNKSCDATIQHLPLTNHETALSELRTRYINISKMGDKLPANDIIEMPEGVDLDLVISGLPQEWFKADSPAPENSESEATNGDAQSSAEIANPVQSETQSVNKVAVALALFGWDTASDGAAGLVGCSACFRRLGLWMYKPKDNGDVTVYTSLNVAEEHMEYCPWIDKLAQSGTGRTSQKVAELRAGWQLVAEAVKVKNRRRLRAMASTDTLNTDAGTPQEPAEEENPDEKKKADREWWAKIRRVRQVLTTKSPKRKSALPNLPQ</sequence>
<keyword evidence="2" id="KW-0479">Metal-binding</keyword>
<dbReference type="Proteomes" id="UP001153618">
    <property type="component" value="Unassembled WGS sequence"/>
</dbReference>
<evidence type="ECO:0000259" key="7">
    <source>
        <dbReference type="Pfam" id="PF07967"/>
    </source>
</evidence>
<evidence type="ECO:0000259" key="8">
    <source>
        <dbReference type="Pfam" id="PF08600"/>
    </source>
</evidence>
<evidence type="ECO:0000256" key="3">
    <source>
        <dbReference type="ARBA" id="ARBA00022771"/>
    </source>
</evidence>
<dbReference type="InterPro" id="IPR013909">
    <property type="entry name" value="NuBaID_C"/>
</dbReference>
<dbReference type="GO" id="GO:0008270">
    <property type="term" value="F:zinc ion binding"/>
    <property type="evidence" value="ECO:0007669"/>
    <property type="project" value="UniProtKB-KW"/>
</dbReference>